<accession>A0A8G1XAY5</accession>
<organism evidence="1 2">
    <name type="scientific">Kitasatospora cineracea</name>
    <dbReference type="NCBI Taxonomy" id="88074"/>
    <lineage>
        <taxon>Bacteria</taxon>
        <taxon>Bacillati</taxon>
        <taxon>Actinomycetota</taxon>
        <taxon>Actinomycetes</taxon>
        <taxon>Kitasatosporales</taxon>
        <taxon>Streptomycetaceae</taxon>
        <taxon>Kitasatospora</taxon>
    </lineage>
</organism>
<dbReference type="OrthoDB" id="3869322at2"/>
<proteinExistence type="predicted"/>
<evidence type="ECO:0000313" key="1">
    <source>
        <dbReference type="EMBL" id="ROR38343.1"/>
    </source>
</evidence>
<reference evidence="1 2" key="1">
    <citation type="submission" date="2018-11" db="EMBL/GenBank/DDBJ databases">
        <title>Sequencing the genomes of 1000 actinobacteria strains.</title>
        <authorList>
            <person name="Klenk H.-P."/>
        </authorList>
    </citation>
    <scope>NUCLEOTIDE SEQUENCE [LARGE SCALE GENOMIC DNA]</scope>
    <source>
        <strain evidence="1 2">DSM 44780</strain>
    </source>
</reference>
<evidence type="ECO:0000313" key="2">
    <source>
        <dbReference type="Proteomes" id="UP000267408"/>
    </source>
</evidence>
<gene>
    <name evidence="1" type="ORF">EDD39_6524</name>
</gene>
<comment type="caution">
    <text evidence="1">The sequence shown here is derived from an EMBL/GenBank/DDBJ whole genome shotgun (WGS) entry which is preliminary data.</text>
</comment>
<protein>
    <submittedName>
        <fullName evidence="1">SUKH-3 immunity protein of toxin-antitoxin system</fullName>
    </submittedName>
</protein>
<sequence length="170" mass="18481">MTGNDEREGLPALRETLGGAARIEVHPLDVADACRQYVEDGYEVTDLLREFLAAWGELTVTWQFRERDVVLTTAVGPTLEAAHATPRNLGIFGRRLGRRVALVGTVFDTEEAVLLTEDGDVLLAGDVGFQRVANGFAEALRRLVAADYDRTFFWPDPPAPAAGQAPSDLG</sequence>
<dbReference type="Proteomes" id="UP000267408">
    <property type="component" value="Unassembled WGS sequence"/>
</dbReference>
<dbReference type="Pfam" id="PF14433">
    <property type="entry name" value="SUKH-3"/>
    <property type="match status" value="1"/>
</dbReference>
<dbReference type="RefSeq" id="WP_123562865.1">
    <property type="nucleotide sequence ID" value="NZ_RJVJ01000002.1"/>
</dbReference>
<dbReference type="InterPro" id="IPR025850">
    <property type="entry name" value="SUKH-3"/>
</dbReference>
<dbReference type="EMBL" id="RJVJ01000002">
    <property type="protein sequence ID" value="ROR38343.1"/>
    <property type="molecule type" value="Genomic_DNA"/>
</dbReference>
<name>A0A8G1XAY5_9ACTN</name>
<dbReference type="AlphaFoldDB" id="A0A8G1XAY5"/>